<evidence type="ECO:0000256" key="2">
    <source>
        <dbReference type="PROSITE-ProRule" id="PRU00176"/>
    </source>
</evidence>
<comment type="caution">
    <text evidence="5">The sequence shown here is derived from an EMBL/GenBank/DDBJ whole genome shotgun (WGS) entry which is preliminary data.</text>
</comment>
<evidence type="ECO:0000256" key="3">
    <source>
        <dbReference type="SAM" id="MobiDB-lite"/>
    </source>
</evidence>
<dbReference type="AlphaFoldDB" id="A0AAN6I0Z7"/>
<dbReference type="GO" id="GO:0000184">
    <property type="term" value="P:nuclear-transcribed mRNA catabolic process, nonsense-mediated decay"/>
    <property type="evidence" value="ECO:0007669"/>
    <property type="project" value="TreeGrafter"/>
</dbReference>
<dbReference type="PROSITE" id="PS50102">
    <property type="entry name" value="RRM"/>
    <property type="match status" value="1"/>
</dbReference>
<dbReference type="SUPFAM" id="SSF54928">
    <property type="entry name" value="RNA-binding domain, RBD"/>
    <property type="match status" value="1"/>
</dbReference>
<dbReference type="Gene3D" id="3.30.70.330">
    <property type="match status" value="2"/>
</dbReference>
<dbReference type="Pfam" id="PF00076">
    <property type="entry name" value="RRM_1"/>
    <property type="match status" value="1"/>
</dbReference>
<evidence type="ECO:0000313" key="5">
    <source>
        <dbReference type="EMBL" id="KAG7726980.1"/>
    </source>
</evidence>
<dbReference type="Proteomes" id="UP000738402">
    <property type="component" value="Unassembled WGS sequence"/>
</dbReference>
<reference evidence="5" key="1">
    <citation type="journal article" date="2021" name="G3 (Bethesda)">
        <title>Genomic diversity, chromosomal rearrangements, and interspecies hybridization in the ogataea polymorpha species complex.</title>
        <authorList>
            <person name="Hanson S.J."/>
            <person name="Cinneide E.O."/>
            <person name="Salzberg L.I."/>
            <person name="Wolfe K.H."/>
            <person name="McGowan J."/>
            <person name="Fitzpatrick D.A."/>
            <person name="Matlin K."/>
        </authorList>
    </citation>
    <scope>NUCLEOTIDE SEQUENCE</scope>
    <source>
        <strain evidence="5">83-405-1</strain>
    </source>
</reference>
<keyword evidence="1 2" id="KW-0694">RNA-binding</keyword>
<feature type="domain" description="RRM" evidence="4">
    <location>
        <begin position="138"/>
        <end position="216"/>
    </location>
</feature>
<gene>
    <name evidence="5" type="ORF">KL933_003263</name>
</gene>
<feature type="region of interest" description="Disordered" evidence="3">
    <location>
        <begin position="1"/>
        <end position="32"/>
    </location>
</feature>
<evidence type="ECO:0000259" key="4">
    <source>
        <dbReference type="PROSITE" id="PS50102"/>
    </source>
</evidence>
<dbReference type="GO" id="GO:0043488">
    <property type="term" value="P:regulation of mRNA stability"/>
    <property type="evidence" value="ECO:0007669"/>
    <property type="project" value="TreeGrafter"/>
</dbReference>
<dbReference type="GO" id="GO:0034063">
    <property type="term" value="P:stress granule assembly"/>
    <property type="evidence" value="ECO:0007669"/>
    <property type="project" value="TreeGrafter"/>
</dbReference>
<dbReference type="GO" id="GO:0010494">
    <property type="term" value="C:cytoplasmic stress granule"/>
    <property type="evidence" value="ECO:0007669"/>
    <property type="project" value="TreeGrafter"/>
</dbReference>
<evidence type="ECO:0000256" key="1">
    <source>
        <dbReference type="ARBA" id="ARBA00022884"/>
    </source>
</evidence>
<dbReference type="SMART" id="SM00360">
    <property type="entry name" value="RRM"/>
    <property type="match status" value="2"/>
</dbReference>
<dbReference type="InterPro" id="IPR035979">
    <property type="entry name" value="RBD_domain_sf"/>
</dbReference>
<dbReference type="PANTHER" id="PTHR47640:SF5">
    <property type="entry name" value="RRM DOMAIN-CONTAINING PROTEIN"/>
    <property type="match status" value="1"/>
</dbReference>
<dbReference type="InterPro" id="IPR000504">
    <property type="entry name" value="RRM_dom"/>
</dbReference>
<evidence type="ECO:0000313" key="6">
    <source>
        <dbReference type="Proteomes" id="UP000738402"/>
    </source>
</evidence>
<feature type="compositionally biased region" description="Low complexity" evidence="3">
    <location>
        <begin position="10"/>
        <end position="20"/>
    </location>
</feature>
<organism evidence="5 6">
    <name type="scientific">Ogataea haglerorum</name>
    <dbReference type="NCBI Taxonomy" id="1937702"/>
    <lineage>
        <taxon>Eukaryota</taxon>
        <taxon>Fungi</taxon>
        <taxon>Dikarya</taxon>
        <taxon>Ascomycota</taxon>
        <taxon>Saccharomycotina</taxon>
        <taxon>Pichiomycetes</taxon>
        <taxon>Pichiales</taxon>
        <taxon>Pichiaceae</taxon>
        <taxon>Ogataea</taxon>
    </lineage>
</organism>
<dbReference type="PANTHER" id="PTHR47640">
    <property type="entry name" value="TRNA SELENOCYSTEINE 1-ASSOCIATED PROTEIN 1-RELATED-RELATED"/>
    <property type="match status" value="1"/>
</dbReference>
<dbReference type="EMBL" id="JAHLUH010000008">
    <property type="protein sequence ID" value="KAG7726980.1"/>
    <property type="molecule type" value="Genomic_DNA"/>
</dbReference>
<dbReference type="InterPro" id="IPR012677">
    <property type="entry name" value="Nucleotide-bd_a/b_plait_sf"/>
</dbReference>
<dbReference type="InterPro" id="IPR050825">
    <property type="entry name" value="RBM42_RBP45_47-like"/>
</dbReference>
<proteinExistence type="predicted"/>
<sequence>MATGLNSNCSSVSTSTSQVTSKERPTTGTSLNAQYSFPASAIGGGREVSSTVLHAGGLHKSVTNTLRELFLPAGSPLQCIKLLNDKNRFGFHYPFIKFGPLVLAESALKSVDGALVAGCRTKVSWAFQTQRSKSSNFHDLCVGDLLPDLNDEMLGRFLTKYSSLVQANVMWDMKSGRSRGYRFVSFLDIQDANKCLYEMNGAPVGGRSIRLNIASRKLDHHHPSSNCTQSMHSDFSIIQPHPLSIPSINTTDYYNTIYHRSSWKRTTYLGNLVRYVTQEALVSSL</sequence>
<name>A0AAN6I0Z7_9ASCO</name>
<dbReference type="GO" id="GO:0003729">
    <property type="term" value="F:mRNA binding"/>
    <property type="evidence" value="ECO:0007669"/>
    <property type="project" value="InterPro"/>
</dbReference>
<accession>A0AAN6I0Z7</accession>
<protein>
    <recommendedName>
        <fullName evidence="4">RRM domain-containing protein</fullName>
    </recommendedName>
</protein>